<evidence type="ECO:0000259" key="5">
    <source>
        <dbReference type="Pfam" id="PF13649"/>
    </source>
</evidence>
<dbReference type="Proteomes" id="UP000634660">
    <property type="component" value="Unassembled WGS sequence"/>
</dbReference>
<organism evidence="7 8">
    <name type="scientific">Streptomyces subrutilus</name>
    <dbReference type="NCBI Taxonomy" id="36818"/>
    <lineage>
        <taxon>Bacteria</taxon>
        <taxon>Bacillati</taxon>
        <taxon>Actinomycetota</taxon>
        <taxon>Actinomycetes</taxon>
        <taxon>Kitasatosporales</taxon>
        <taxon>Streptomycetaceae</taxon>
        <taxon>Streptomyces</taxon>
    </lineage>
</organism>
<evidence type="ECO:0000256" key="4">
    <source>
        <dbReference type="SAM" id="MobiDB-lite"/>
    </source>
</evidence>
<evidence type="ECO:0000256" key="2">
    <source>
        <dbReference type="ARBA" id="ARBA00022679"/>
    </source>
</evidence>
<dbReference type="AlphaFoldDB" id="A0A5P2UQM1"/>
<reference evidence="6" key="1">
    <citation type="journal article" date="2014" name="Int. J. Syst. Evol. Microbiol.">
        <title>Complete genome sequence of Corynebacterium casei LMG S-19264T (=DSM 44701T), isolated from a smear-ripened cheese.</title>
        <authorList>
            <consortium name="US DOE Joint Genome Institute (JGI-PGF)"/>
            <person name="Walter F."/>
            <person name="Albersmeier A."/>
            <person name="Kalinowski J."/>
            <person name="Ruckert C."/>
        </authorList>
    </citation>
    <scope>NUCLEOTIDE SEQUENCE</scope>
    <source>
        <strain evidence="6">JCM 4834</strain>
    </source>
</reference>
<gene>
    <name evidence="7" type="ORF">CP968_22435</name>
    <name evidence="6" type="ORF">GCM10010371_37720</name>
</gene>
<dbReference type="InterPro" id="IPR041698">
    <property type="entry name" value="Methyltransf_25"/>
</dbReference>
<dbReference type="KEGG" id="ssub:CP968_22435"/>
<dbReference type="EMBL" id="CP023701">
    <property type="protein sequence ID" value="QEU80679.1"/>
    <property type="molecule type" value="Genomic_DNA"/>
</dbReference>
<evidence type="ECO:0000256" key="1">
    <source>
        <dbReference type="ARBA" id="ARBA00022603"/>
    </source>
</evidence>
<dbReference type="InterPro" id="IPR029063">
    <property type="entry name" value="SAM-dependent_MTases_sf"/>
</dbReference>
<evidence type="ECO:0000313" key="8">
    <source>
        <dbReference type="Proteomes" id="UP000326831"/>
    </source>
</evidence>
<keyword evidence="8" id="KW-1185">Reference proteome</keyword>
<dbReference type="CDD" id="cd02440">
    <property type="entry name" value="AdoMet_MTases"/>
    <property type="match status" value="1"/>
</dbReference>
<protein>
    <submittedName>
        <fullName evidence="6 7">Methyltransferase</fullName>
    </submittedName>
</protein>
<evidence type="ECO:0000313" key="7">
    <source>
        <dbReference type="EMBL" id="QEU80679.1"/>
    </source>
</evidence>
<dbReference type="RefSeq" id="WP_150519701.1">
    <property type="nucleotide sequence ID" value="NZ_BMVX01000013.1"/>
</dbReference>
<dbReference type="Gene3D" id="3.40.50.150">
    <property type="entry name" value="Vaccinia Virus protein VP39"/>
    <property type="match status" value="1"/>
</dbReference>
<dbReference type="SUPFAM" id="SSF53335">
    <property type="entry name" value="S-adenosyl-L-methionine-dependent methyltransferases"/>
    <property type="match status" value="1"/>
</dbReference>
<feature type="region of interest" description="Disordered" evidence="4">
    <location>
        <begin position="1"/>
        <end position="21"/>
    </location>
</feature>
<evidence type="ECO:0000313" key="6">
    <source>
        <dbReference type="EMBL" id="GGZ74401.1"/>
    </source>
</evidence>
<feature type="domain" description="Methyltransferase" evidence="5">
    <location>
        <begin position="57"/>
        <end position="150"/>
    </location>
</feature>
<proteinExistence type="predicted"/>
<reference evidence="7 8" key="2">
    <citation type="submission" date="2017-09" db="EMBL/GenBank/DDBJ databases">
        <authorList>
            <person name="Lee N."/>
            <person name="Cho B.-K."/>
        </authorList>
    </citation>
    <scope>NUCLEOTIDE SEQUENCE [LARGE SCALE GENOMIC DNA]</scope>
    <source>
        <strain evidence="7 8">ATCC 27467</strain>
    </source>
</reference>
<sequence>MPEHEHTRTSPAPAPGPGVSRAEYWDERYRESDRIWSGRPNEILVREVAGLTPGSALDLGCGEGADAVWLARGGWTVTGSDVSEVALGRAAEHAAEAGVAERVVLRRHDFAESFPEGEFDLVSACFLHSYGEFPREAVLRSAAAAVAPGGTLLVVGHAGWPSWVEEPPHPGVEFPTAEEVLARLELAEGAWEVLLVEEHVKVQDQPDGRPGTRPDNVVKVRRLR</sequence>
<dbReference type="GO" id="GO:0032259">
    <property type="term" value="P:methylation"/>
    <property type="evidence" value="ECO:0007669"/>
    <property type="project" value="UniProtKB-KW"/>
</dbReference>
<dbReference type="Pfam" id="PF13649">
    <property type="entry name" value="Methyltransf_25"/>
    <property type="match status" value="1"/>
</dbReference>
<dbReference type="PANTHER" id="PTHR43464:SF19">
    <property type="entry name" value="UBIQUINONE BIOSYNTHESIS O-METHYLTRANSFERASE, MITOCHONDRIAL"/>
    <property type="match status" value="1"/>
</dbReference>
<dbReference type="EMBL" id="BMVX01000013">
    <property type="protein sequence ID" value="GGZ74401.1"/>
    <property type="molecule type" value="Genomic_DNA"/>
</dbReference>
<keyword evidence="1 7" id="KW-0489">Methyltransferase</keyword>
<dbReference type="GO" id="GO:0008168">
    <property type="term" value="F:methyltransferase activity"/>
    <property type="evidence" value="ECO:0007669"/>
    <property type="project" value="UniProtKB-KW"/>
</dbReference>
<keyword evidence="2 7" id="KW-0808">Transferase</keyword>
<dbReference type="PANTHER" id="PTHR43464">
    <property type="entry name" value="METHYLTRANSFERASE"/>
    <property type="match status" value="1"/>
</dbReference>
<keyword evidence="3" id="KW-0949">S-adenosyl-L-methionine</keyword>
<accession>A0A5P2UQM1</accession>
<evidence type="ECO:0000256" key="3">
    <source>
        <dbReference type="ARBA" id="ARBA00022691"/>
    </source>
</evidence>
<dbReference type="Proteomes" id="UP000326831">
    <property type="component" value="Chromosome"/>
</dbReference>
<reference evidence="6" key="3">
    <citation type="submission" date="2020-09" db="EMBL/GenBank/DDBJ databases">
        <authorList>
            <person name="Sun Q."/>
            <person name="Ohkuma M."/>
        </authorList>
    </citation>
    <scope>NUCLEOTIDE SEQUENCE</scope>
    <source>
        <strain evidence="6">JCM 4834</strain>
    </source>
</reference>
<dbReference type="OrthoDB" id="9786503at2"/>
<name>A0A5P2UQM1_9ACTN</name>